<feature type="region of interest" description="Disordered" evidence="1">
    <location>
        <begin position="199"/>
        <end position="228"/>
    </location>
</feature>
<dbReference type="PROSITE" id="PS50022">
    <property type="entry name" value="FA58C_3"/>
    <property type="match status" value="1"/>
</dbReference>
<sequence>MDLGATKPISRVDLYPRADAGSAGQGLPVDFSVQVSADKSTWTTVATRTGFATPGAGAQTFPFPTIEVRYVKVEGTKLSRDPHSHYRLQFAEIEVAGGNLAAGRAVSTSSSYEGDGWSRTALTDGQTRSALGYSMGWSSHGACTAHAKVDLAGPTRSVHLQGEDRRLLQRGAGGPHAAVSQWTDVPDLLHLRHRQARLPAVGDEHRRRGRPDAGRELGAASRAGVLAR</sequence>
<dbReference type="EMBL" id="VCKX01000077">
    <property type="protein sequence ID" value="TMR31859.1"/>
    <property type="molecule type" value="Genomic_DNA"/>
</dbReference>
<protein>
    <submittedName>
        <fullName evidence="3">Discoidin domain-containing protein</fullName>
    </submittedName>
</protein>
<accession>A0A5S4GG50</accession>
<keyword evidence="4" id="KW-1185">Reference proteome</keyword>
<comment type="caution">
    <text evidence="3">The sequence shown here is derived from an EMBL/GenBank/DDBJ whole genome shotgun (WGS) entry which is preliminary data.</text>
</comment>
<dbReference type="AlphaFoldDB" id="A0A5S4GG50"/>
<name>A0A5S4GG50_9ACTN</name>
<feature type="compositionally biased region" description="Basic and acidic residues" evidence="1">
    <location>
        <begin position="202"/>
        <end position="215"/>
    </location>
</feature>
<reference evidence="3 4" key="1">
    <citation type="submission" date="2019-05" db="EMBL/GenBank/DDBJ databases">
        <title>Draft genome sequence of Nonomuraea zeae DSM 100528.</title>
        <authorList>
            <person name="Saricaoglu S."/>
            <person name="Isik K."/>
        </authorList>
    </citation>
    <scope>NUCLEOTIDE SEQUENCE [LARGE SCALE GENOMIC DNA]</scope>
    <source>
        <strain evidence="3 4">DSM 100528</strain>
    </source>
</reference>
<dbReference type="OrthoDB" id="3579255at2"/>
<evidence type="ECO:0000313" key="4">
    <source>
        <dbReference type="Proteomes" id="UP000306628"/>
    </source>
</evidence>
<dbReference type="Gene3D" id="2.60.120.260">
    <property type="entry name" value="Galactose-binding domain-like"/>
    <property type="match status" value="1"/>
</dbReference>
<evidence type="ECO:0000256" key="1">
    <source>
        <dbReference type="SAM" id="MobiDB-lite"/>
    </source>
</evidence>
<dbReference type="SUPFAM" id="SSF49785">
    <property type="entry name" value="Galactose-binding domain-like"/>
    <property type="match status" value="1"/>
</dbReference>
<organism evidence="3 4">
    <name type="scientific">Nonomuraea zeae</name>
    <dbReference type="NCBI Taxonomy" id="1642303"/>
    <lineage>
        <taxon>Bacteria</taxon>
        <taxon>Bacillati</taxon>
        <taxon>Actinomycetota</taxon>
        <taxon>Actinomycetes</taxon>
        <taxon>Streptosporangiales</taxon>
        <taxon>Streptosporangiaceae</taxon>
        <taxon>Nonomuraea</taxon>
    </lineage>
</organism>
<evidence type="ECO:0000313" key="3">
    <source>
        <dbReference type="EMBL" id="TMR31859.1"/>
    </source>
</evidence>
<feature type="domain" description="F5/8 type C" evidence="2">
    <location>
        <begin position="1"/>
        <end position="98"/>
    </location>
</feature>
<dbReference type="Proteomes" id="UP000306628">
    <property type="component" value="Unassembled WGS sequence"/>
</dbReference>
<dbReference type="InterPro" id="IPR008979">
    <property type="entry name" value="Galactose-bd-like_sf"/>
</dbReference>
<dbReference type="InterPro" id="IPR000421">
    <property type="entry name" value="FA58C"/>
</dbReference>
<dbReference type="Pfam" id="PF22633">
    <property type="entry name" value="F5_F8_type_C_2"/>
    <property type="match status" value="1"/>
</dbReference>
<evidence type="ECO:0000259" key="2">
    <source>
        <dbReference type="PROSITE" id="PS50022"/>
    </source>
</evidence>
<gene>
    <name evidence="3" type="ORF">ETD85_24500</name>
</gene>
<proteinExistence type="predicted"/>